<gene>
    <name evidence="2" type="ORF">SAMN04489793_3283</name>
</gene>
<organism evidence="2 3">
    <name type="scientific">Tsukamurella tyrosinosolvens</name>
    <dbReference type="NCBI Taxonomy" id="57704"/>
    <lineage>
        <taxon>Bacteria</taxon>
        <taxon>Bacillati</taxon>
        <taxon>Actinomycetota</taxon>
        <taxon>Actinomycetes</taxon>
        <taxon>Mycobacteriales</taxon>
        <taxon>Tsukamurellaceae</taxon>
        <taxon>Tsukamurella</taxon>
    </lineage>
</organism>
<dbReference type="AlphaFoldDB" id="A0A1H4VNJ0"/>
<evidence type="ECO:0000313" key="3">
    <source>
        <dbReference type="Proteomes" id="UP000182241"/>
    </source>
</evidence>
<dbReference type="EMBL" id="FNSA01000003">
    <property type="protein sequence ID" value="SEC82485.1"/>
    <property type="molecule type" value="Genomic_DNA"/>
</dbReference>
<dbReference type="Proteomes" id="UP000182241">
    <property type="component" value="Unassembled WGS sequence"/>
</dbReference>
<reference evidence="3" key="1">
    <citation type="submission" date="2016-10" db="EMBL/GenBank/DDBJ databases">
        <authorList>
            <person name="Varghese N."/>
            <person name="Submissions S."/>
        </authorList>
    </citation>
    <scope>NUCLEOTIDE SEQUENCE [LARGE SCALE GENOMIC DNA]</scope>
    <source>
        <strain evidence="3">DSM 44234</strain>
    </source>
</reference>
<feature type="coiled-coil region" evidence="1">
    <location>
        <begin position="94"/>
        <end position="121"/>
    </location>
</feature>
<sequence>MYLRWELLMTVGEPTDLIREGRAYANALAIQHGKFESADILNRVLDALEEQMALAASRDQAIASQDAALTMRINEAVAWGRERKAERDEARAALAEANAAIARVNHVLELTEDRVDDYTQETAQGIKLLASRVRHAIEETR</sequence>
<protein>
    <submittedName>
        <fullName evidence="2">Uncharacterized protein</fullName>
    </submittedName>
</protein>
<evidence type="ECO:0000256" key="1">
    <source>
        <dbReference type="SAM" id="Coils"/>
    </source>
</evidence>
<name>A0A1H4VNJ0_TSUTY</name>
<keyword evidence="3" id="KW-1185">Reference proteome</keyword>
<keyword evidence="1" id="KW-0175">Coiled coil</keyword>
<accession>A0A1H4VNJ0</accession>
<proteinExistence type="predicted"/>
<dbReference type="STRING" id="57704.SAMN04489793_3283"/>
<evidence type="ECO:0000313" key="2">
    <source>
        <dbReference type="EMBL" id="SEC82485.1"/>
    </source>
</evidence>